<dbReference type="STRING" id="1469647.BC351_12120"/>
<protein>
    <submittedName>
        <fullName evidence="2">Uncharacterized protein</fullName>
    </submittedName>
</protein>
<dbReference type="RefSeq" id="WP_079420953.1">
    <property type="nucleotide sequence ID" value="NZ_MBTG01000066.1"/>
</dbReference>
<reference evidence="3" key="1">
    <citation type="submission" date="2016-07" db="EMBL/GenBank/DDBJ databases">
        <authorList>
            <person name="Florea S."/>
            <person name="Webb J.S."/>
            <person name="Jaromczyk J."/>
            <person name="Schardl C.L."/>
        </authorList>
    </citation>
    <scope>NUCLEOTIDE SEQUENCE [LARGE SCALE GENOMIC DNA]</scope>
    <source>
        <strain evidence="3">CY1</strain>
    </source>
</reference>
<proteinExistence type="predicted"/>
<keyword evidence="3" id="KW-1185">Reference proteome</keyword>
<dbReference type="EMBL" id="MBTG01000066">
    <property type="protein sequence ID" value="OPH47242.1"/>
    <property type="molecule type" value="Genomic_DNA"/>
</dbReference>
<keyword evidence="1" id="KW-0472">Membrane</keyword>
<evidence type="ECO:0000313" key="3">
    <source>
        <dbReference type="Proteomes" id="UP000190626"/>
    </source>
</evidence>
<feature type="transmembrane region" description="Helical" evidence="1">
    <location>
        <begin position="20"/>
        <end position="44"/>
    </location>
</feature>
<evidence type="ECO:0000256" key="1">
    <source>
        <dbReference type="SAM" id="Phobius"/>
    </source>
</evidence>
<organism evidence="2 3">
    <name type="scientific">Paenibacillus ferrarius</name>
    <dbReference type="NCBI Taxonomy" id="1469647"/>
    <lineage>
        <taxon>Bacteria</taxon>
        <taxon>Bacillati</taxon>
        <taxon>Bacillota</taxon>
        <taxon>Bacilli</taxon>
        <taxon>Bacillales</taxon>
        <taxon>Paenibacillaceae</taxon>
        <taxon>Paenibacillus</taxon>
    </lineage>
</organism>
<name>A0A1V4H7S7_9BACL</name>
<dbReference type="Proteomes" id="UP000190626">
    <property type="component" value="Unassembled WGS sequence"/>
</dbReference>
<keyword evidence="1" id="KW-0812">Transmembrane</keyword>
<keyword evidence="1" id="KW-1133">Transmembrane helix</keyword>
<sequence>MVRKLYKEQQGGIVLEASLVLPFFLAFVVGLVVCIQIAVLELALQAGVSEATKSIAGQLYPVQLLVQESKSRLEQSRPAEILTAVIERVQAVRTQVTNVESLADEYAAYIPEPLLELIRWEKEKRELSEDKGAEALDEFYDTHIKPRMQTVFTPIVYAFCDERTVPKDTFKVTSITLPSMENGGNAILSIEAQITYKLPLPFISQQIILKKRAYERAWVGA</sequence>
<comment type="caution">
    <text evidence="2">The sequence shown here is derived from an EMBL/GenBank/DDBJ whole genome shotgun (WGS) entry which is preliminary data.</text>
</comment>
<dbReference type="AlphaFoldDB" id="A0A1V4H7S7"/>
<evidence type="ECO:0000313" key="2">
    <source>
        <dbReference type="EMBL" id="OPH47242.1"/>
    </source>
</evidence>
<dbReference type="OrthoDB" id="2388573at2"/>
<gene>
    <name evidence="2" type="ORF">BC351_12120</name>
</gene>
<accession>A0A1V4H7S7</accession>